<dbReference type="Proteomes" id="UP001187192">
    <property type="component" value="Unassembled WGS sequence"/>
</dbReference>
<proteinExistence type="predicted"/>
<gene>
    <name evidence="1" type="ORF">TIFTF001_035158</name>
</gene>
<protein>
    <submittedName>
        <fullName evidence="1">Uncharacterized protein</fullName>
    </submittedName>
</protein>
<comment type="caution">
    <text evidence="1">The sequence shown here is derived from an EMBL/GenBank/DDBJ whole genome shotgun (WGS) entry which is preliminary data.</text>
</comment>
<reference evidence="1" key="1">
    <citation type="submission" date="2023-07" db="EMBL/GenBank/DDBJ databases">
        <title>draft genome sequence of fig (Ficus carica).</title>
        <authorList>
            <person name="Takahashi T."/>
            <person name="Nishimura K."/>
        </authorList>
    </citation>
    <scope>NUCLEOTIDE SEQUENCE</scope>
</reference>
<name>A0AA88E1W4_FICCA</name>
<evidence type="ECO:0000313" key="2">
    <source>
        <dbReference type="Proteomes" id="UP001187192"/>
    </source>
</evidence>
<dbReference type="EMBL" id="BTGU01000286">
    <property type="protein sequence ID" value="GMN66090.1"/>
    <property type="molecule type" value="Genomic_DNA"/>
</dbReference>
<dbReference type="AlphaFoldDB" id="A0AA88E1W4"/>
<evidence type="ECO:0000313" key="1">
    <source>
        <dbReference type="EMBL" id="GMN66090.1"/>
    </source>
</evidence>
<keyword evidence="2" id="KW-1185">Reference proteome</keyword>
<sequence>MTAVCVFIKHNGTLRYVGGEMKGISVLLTATYVGLIEFVRNVIGMRSLKKTIVMRYAVEPEMPPVRIQCDADVNFYIQLKKNDIHVLSKFPISIDVLDVSMAEAIPPKVGESSHILVQPSRVGGQSDEAVQLLAVNNLVIHSPIPHVIPSPIAGLNLHIEDGLEEQDEFLNIDFGMDHDDCNTGEFNIEEAARDSNDKSTAGSIRSQFVVNRTKTQYVHVSSSDNFSGVVIIADFTPITMCVNNIFDNKKLLQYHLHYDAMSKYYQFKVKRTTTTLFFVVIFITLA</sequence>
<accession>A0AA88E1W4</accession>
<organism evidence="1 2">
    <name type="scientific">Ficus carica</name>
    <name type="common">Common fig</name>
    <dbReference type="NCBI Taxonomy" id="3494"/>
    <lineage>
        <taxon>Eukaryota</taxon>
        <taxon>Viridiplantae</taxon>
        <taxon>Streptophyta</taxon>
        <taxon>Embryophyta</taxon>
        <taxon>Tracheophyta</taxon>
        <taxon>Spermatophyta</taxon>
        <taxon>Magnoliopsida</taxon>
        <taxon>eudicotyledons</taxon>
        <taxon>Gunneridae</taxon>
        <taxon>Pentapetalae</taxon>
        <taxon>rosids</taxon>
        <taxon>fabids</taxon>
        <taxon>Rosales</taxon>
        <taxon>Moraceae</taxon>
        <taxon>Ficeae</taxon>
        <taxon>Ficus</taxon>
    </lineage>
</organism>